<proteinExistence type="predicted"/>
<dbReference type="EMBL" id="CAKXAJ010004884">
    <property type="protein sequence ID" value="CAH2208936.1"/>
    <property type="molecule type" value="Genomic_DNA"/>
</dbReference>
<reference evidence="1" key="1">
    <citation type="submission" date="2022-03" db="EMBL/GenBank/DDBJ databases">
        <authorList>
            <person name="Lindestad O."/>
        </authorList>
    </citation>
    <scope>NUCLEOTIDE SEQUENCE</scope>
</reference>
<name>A0A8S4QFM6_9NEOP</name>
<gene>
    <name evidence="1" type="primary">jg606</name>
    <name evidence="1" type="ORF">PAEG_LOCUS1396</name>
</gene>
<evidence type="ECO:0000313" key="2">
    <source>
        <dbReference type="Proteomes" id="UP000838756"/>
    </source>
</evidence>
<sequence length="66" mass="7540">NYKVEGRYGDRGGEFQTSGRVPHGKMETYIESFCCRSVCLSIKTFISGTHRGMKLKSKPYRDKFIG</sequence>
<comment type="caution">
    <text evidence="1">The sequence shown here is derived from an EMBL/GenBank/DDBJ whole genome shotgun (WGS) entry which is preliminary data.</text>
</comment>
<organism evidence="1 2">
    <name type="scientific">Pararge aegeria aegeria</name>
    <dbReference type="NCBI Taxonomy" id="348720"/>
    <lineage>
        <taxon>Eukaryota</taxon>
        <taxon>Metazoa</taxon>
        <taxon>Ecdysozoa</taxon>
        <taxon>Arthropoda</taxon>
        <taxon>Hexapoda</taxon>
        <taxon>Insecta</taxon>
        <taxon>Pterygota</taxon>
        <taxon>Neoptera</taxon>
        <taxon>Endopterygota</taxon>
        <taxon>Lepidoptera</taxon>
        <taxon>Glossata</taxon>
        <taxon>Ditrysia</taxon>
        <taxon>Papilionoidea</taxon>
        <taxon>Nymphalidae</taxon>
        <taxon>Satyrinae</taxon>
        <taxon>Satyrini</taxon>
        <taxon>Parargina</taxon>
        <taxon>Pararge</taxon>
    </lineage>
</organism>
<feature type="non-terminal residue" evidence="1">
    <location>
        <position position="1"/>
    </location>
</feature>
<dbReference type="AlphaFoldDB" id="A0A8S4QFM6"/>
<evidence type="ECO:0000313" key="1">
    <source>
        <dbReference type="EMBL" id="CAH2208936.1"/>
    </source>
</evidence>
<accession>A0A8S4QFM6</accession>
<dbReference type="Proteomes" id="UP000838756">
    <property type="component" value="Unassembled WGS sequence"/>
</dbReference>
<keyword evidence="2" id="KW-1185">Reference proteome</keyword>
<protein>
    <submittedName>
        <fullName evidence="1">Jg606 protein</fullName>
    </submittedName>
</protein>